<comment type="caution">
    <text evidence="7">The sequence shown here is derived from an EMBL/GenBank/DDBJ whole genome shotgun (WGS) entry which is preliminary data.</text>
</comment>
<dbReference type="Proteomes" id="UP000294555">
    <property type="component" value="Unassembled WGS sequence"/>
</dbReference>
<dbReference type="GO" id="GO:0003677">
    <property type="term" value="F:DNA binding"/>
    <property type="evidence" value="ECO:0007669"/>
    <property type="project" value="InterPro"/>
</dbReference>
<dbReference type="Pfam" id="PF04542">
    <property type="entry name" value="Sigma70_r2"/>
    <property type="match status" value="1"/>
</dbReference>
<dbReference type="Pfam" id="PF08281">
    <property type="entry name" value="Sigma70_r4_2"/>
    <property type="match status" value="1"/>
</dbReference>
<evidence type="ECO:0000259" key="5">
    <source>
        <dbReference type="Pfam" id="PF04542"/>
    </source>
</evidence>
<dbReference type="SUPFAM" id="SSF88659">
    <property type="entry name" value="Sigma3 and sigma4 domains of RNA polymerase sigma factors"/>
    <property type="match status" value="1"/>
</dbReference>
<evidence type="ECO:0000259" key="6">
    <source>
        <dbReference type="Pfam" id="PF08281"/>
    </source>
</evidence>
<dbReference type="InterPro" id="IPR013325">
    <property type="entry name" value="RNA_pol_sigma_r2"/>
</dbReference>
<evidence type="ECO:0000256" key="1">
    <source>
        <dbReference type="ARBA" id="ARBA00010641"/>
    </source>
</evidence>
<dbReference type="InterPro" id="IPR007627">
    <property type="entry name" value="RNA_pol_sigma70_r2"/>
</dbReference>
<sequence>MAFALHLFLAEHYELLRQSLGKKLGSDEQASDILHDIFVRLQDKPPTGLIKNPRAYITGMAQNMFVDNWRREERYLDREEIDSLLTDGMPGADPQQSWESGAELDALAIIIQGLPPRRRDILLSVRLEGISTLELARRYGISQRMVEKELRRAHEYCVSRRSKR</sequence>
<reference evidence="7 8" key="1">
    <citation type="submission" date="2019-02" db="EMBL/GenBank/DDBJ databases">
        <title>Investigation of anaerobic lignin degradation for improved lignocellulosic biofuels.</title>
        <authorList>
            <person name="Deangelis K."/>
        </authorList>
    </citation>
    <scope>NUCLEOTIDE SEQUENCE [LARGE SCALE GENOMIC DNA]</scope>
    <source>
        <strain evidence="7 8">159R</strain>
    </source>
</reference>
<dbReference type="AlphaFoldDB" id="A0A4V2Q3B7"/>
<dbReference type="NCBIfam" id="TIGR02937">
    <property type="entry name" value="sigma70-ECF"/>
    <property type="match status" value="1"/>
</dbReference>
<dbReference type="PANTHER" id="PTHR43133">
    <property type="entry name" value="RNA POLYMERASE ECF-TYPE SIGMA FACTO"/>
    <property type="match status" value="1"/>
</dbReference>
<name>A0A4V2Q3B7_9GAMM</name>
<proteinExistence type="inferred from homology"/>
<evidence type="ECO:0000313" key="8">
    <source>
        <dbReference type="Proteomes" id="UP000294555"/>
    </source>
</evidence>
<feature type="domain" description="RNA polymerase sigma factor 70 region 4 type 2" evidence="6">
    <location>
        <begin position="110"/>
        <end position="153"/>
    </location>
</feature>
<evidence type="ECO:0000256" key="2">
    <source>
        <dbReference type="ARBA" id="ARBA00023015"/>
    </source>
</evidence>
<organism evidence="7 8">
    <name type="scientific">Sodalis ligni</name>
    <dbReference type="NCBI Taxonomy" id="2697027"/>
    <lineage>
        <taxon>Bacteria</taxon>
        <taxon>Pseudomonadati</taxon>
        <taxon>Pseudomonadota</taxon>
        <taxon>Gammaproteobacteria</taxon>
        <taxon>Enterobacterales</taxon>
        <taxon>Bruguierivoracaceae</taxon>
        <taxon>Sodalis</taxon>
    </lineage>
</organism>
<dbReference type="OrthoDB" id="8589148at2"/>
<protein>
    <submittedName>
        <fullName evidence="7">RNA polymerase sigma-70 factor (ECF subfamily)</fullName>
    </submittedName>
</protein>
<dbReference type="Gene3D" id="1.10.1740.10">
    <property type="match status" value="1"/>
</dbReference>
<dbReference type="GO" id="GO:0016987">
    <property type="term" value="F:sigma factor activity"/>
    <property type="evidence" value="ECO:0007669"/>
    <property type="project" value="UniProtKB-KW"/>
</dbReference>
<feature type="domain" description="RNA polymerase sigma-70 region 2" evidence="5">
    <location>
        <begin position="10"/>
        <end position="74"/>
    </location>
</feature>
<keyword evidence="3" id="KW-0731">Sigma factor</keyword>
<dbReference type="RefSeq" id="WP_132925381.1">
    <property type="nucleotide sequence ID" value="NZ_SJOI01000001.1"/>
</dbReference>
<gene>
    <name evidence="7" type="ORF">EZJ58_4413</name>
</gene>
<dbReference type="Gene3D" id="1.10.10.10">
    <property type="entry name" value="Winged helix-like DNA-binding domain superfamily/Winged helix DNA-binding domain"/>
    <property type="match status" value="1"/>
</dbReference>
<dbReference type="GO" id="GO:0006352">
    <property type="term" value="P:DNA-templated transcription initiation"/>
    <property type="evidence" value="ECO:0007669"/>
    <property type="project" value="InterPro"/>
</dbReference>
<dbReference type="PANTHER" id="PTHR43133:SF63">
    <property type="entry name" value="RNA POLYMERASE SIGMA FACTOR FECI-RELATED"/>
    <property type="match status" value="1"/>
</dbReference>
<accession>A0A4V2Q3B7</accession>
<dbReference type="InterPro" id="IPR013324">
    <property type="entry name" value="RNA_pol_sigma_r3/r4-like"/>
</dbReference>
<dbReference type="InterPro" id="IPR014284">
    <property type="entry name" value="RNA_pol_sigma-70_dom"/>
</dbReference>
<keyword evidence="8" id="KW-1185">Reference proteome</keyword>
<evidence type="ECO:0000256" key="3">
    <source>
        <dbReference type="ARBA" id="ARBA00023082"/>
    </source>
</evidence>
<dbReference type="InterPro" id="IPR036388">
    <property type="entry name" value="WH-like_DNA-bd_sf"/>
</dbReference>
<dbReference type="SUPFAM" id="SSF88946">
    <property type="entry name" value="Sigma2 domain of RNA polymerase sigma factors"/>
    <property type="match status" value="1"/>
</dbReference>
<dbReference type="InterPro" id="IPR039425">
    <property type="entry name" value="RNA_pol_sigma-70-like"/>
</dbReference>
<keyword evidence="4" id="KW-0804">Transcription</keyword>
<comment type="similarity">
    <text evidence="1">Belongs to the sigma-70 factor family. ECF subfamily.</text>
</comment>
<evidence type="ECO:0000313" key="7">
    <source>
        <dbReference type="EMBL" id="TCL06178.1"/>
    </source>
</evidence>
<evidence type="ECO:0000256" key="4">
    <source>
        <dbReference type="ARBA" id="ARBA00023163"/>
    </source>
</evidence>
<dbReference type="EMBL" id="SJOI01000001">
    <property type="protein sequence ID" value="TCL06178.1"/>
    <property type="molecule type" value="Genomic_DNA"/>
</dbReference>
<dbReference type="InterPro" id="IPR013249">
    <property type="entry name" value="RNA_pol_sigma70_r4_t2"/>
</dbReference>
<keyword evidence="2" id="KW-0805">Transcription regulation</keyword>